<dbReference type="OrthoDB" id="5809458at2759"/>
<dbReference type="InterPro" id="IPR012336">
    <property type="entry name" value="Thioredoxin-like_fold"/>
</dbReference>
<dbReference type="InterPro" id="IPR040079">
    <property type="entry name" value="Glutathione_S-Trfase"/>
</dbReference>
<keyword evidence="5" id="KW-1185">Reference proteome</keyword>
<dbReference type="GO" id="GO:0005737">
    <property type="term" value="C:cytoplasm"/>
    <property type="evidence" value="ECO:0007669"/>
    <property type="project" value="TreeGrafter"/>
</dbReference>
<feature type="domain" description="Thioredoxin-like fold" evidence="3">
    <location>
        <begin position="21"/>
        <end position="121"/>
    </location>
</feature>
<comment type="caution">
    <text evidence="4">The sequence shown here is derived from an EMBL/GenBank/DDBJ whole genome shotgun (WGS) entry which is preliminary data.</text>
</comment>
<dbReference type="EMBL" id="JAGPYM010000021">
    <property type="protein sequence ID" value="KAH6884207.1"/>
    <property type="molecule type" value="Genomic_DNA"/>
</dbReference>
<proteinExistence type="inferred from homology"/>
<evidence type="ECO:0000259" key="3">
    <source>
        <dbReference type="Pfam" id="PF17172"/>
    </source>
</evidence>
<reference evidence="4 5" key="1">
    <citation type="journal article" date="2021" name="Nat. Commun.">
        <title>Genetic determinants of endophytism in the Arabidopsis root mycobiome.</title>
        <authorList>
            <person name="Mesny F."/>
            <person name="Miyauchi S."/>
            <person name="Thiergart T."/>
            <person name="Pickel B."/>
            <person name="Atanasova L."/>
            <person name="Karlsson M."/>
            <person name="Huettel B."/>
            <person name="Barry K.W."/>
            <person name="Haridas S."/>
            <person name="Chen C."/>
            <person name="Bauer D."/>
            <person name="Andreopoulos W."/>
            <person name="Pangilinan J."/>
            <person name="LaButti K."/>
            <person name="Riley R."/>
            <person name="Lipzen A."/>
            <person name="Clum A."/>
            <person name="Drula E."/>
            <person name="Henrissat B."/>
            <person name="Kohler A."/>
            <person name="Grigoriev I.V."/>
            <person name="Martin F.M."/>
            <person name="Hacquard S."/>
        </authorList>
    </citation>
    <scope>NUCLEOTIDE SEQUENCE [LARGE SCALE GENOMIC DNA]</scope>
    <source>
        <strain evidence="4 5">MPI-CAGE-CH-0241</strain>
    </source>
</reference>
<dbReference type="InterPro" id="IPR026928">
    <property type="entry name" value="FAX/IsoI-like"/>
</dbReference>
<organism evidence="4 5">
    <name type="scientific">Thelonectria olida</name>
    <dbReference type="NCBI Taxonomy" id="1576542"/>
    <lineage>
        <taxon>Eukaryota</taxon>
        <taxon>Fungi</taxon>
        <taxon>Dikarya</taxon>
        <taxon>Ascomycota</taxon>
        <taxon>Pezizomycotina</taxon>
        <taxon>Sordariomycetes</taxon>
        <taxon>Hypocreomycetidae</taxon>
        <taxon>Hypocreales</taxon>
        <taxon>Nectriaceae</taxon>
        <taxon>Thelonectria</taxon>
    </lineage>
</organism>
<dbReference type="Pfam" id="PF17172">
    <property type="entry name" value="GST_N_4"/>
    <property type="match status" value="1"/>
</dbReference>
<name>A0A9P8VXC6_9HYPO</name>
<dbReference type="InterPro" id="IPR050931">
    <property type="entry name" value="Mito_Protein_Transport_Metaxin"/>
</dbReference>
<dbReference type="Proteomes" id="UP000777438">
    <property type="component" value="Unassembled WGS sequence"/>
</dbReference>
<evidence type="ECO:0000313" key="5">
    <source>
        <dbReference type="Proteomes" id="UP000777438"/>
    </source>
</evidence>
<dbReference type="PANTHER" id="PTHR12289:SF41">
    <property type="entry name" value="FAILED AXON CONNECTIONS-RELATED"/>
    <property type="match status" value="1"/>
</dbReference>
<dbReference type="SFLD" id="SFLDG01200">
    <property type="entry name" value="SUF1.1"/>
    <property type="match status" value="1"/>
</dbReference>
<comment type="similarity">
    <text evidence="1">Belongs to the FAX family.</text>
</comment>
<protein>
    <recommendedName>
        <fullName evidence="3">Thioredoxin-like fold domain-containing protein</fullName>
    </recommendedName>
</protein>
<dbReference type="AlphaFoldDB" id="A0A9P8VXC6"/>
<dbReference type="SFLD" id="SFLDS00019">
    <property type="entry name" value="Glutathione_Transferase_(cytos"/>
    <property type="match status" value="1"/>
</dbReference>
<evidence type="ECO:0000256" key="1">
    <source>
        <dbReference type="ARBA" id="ARBA00006475"/>
    </source>
</evidence>
<gene>
    <name evidence="4" type="ORF">B0T10DRAFT_493744</name>
</gene>
<evidence type="ECO:0000256" key="2">
    <source>
        <dbReference type="ARBA" id="ARBA00007409"/>
    </source>
</evidence>
<sequence>MTPKLTVYRGFAVGNHYVWSPFVSKLEARLRFGGVPYSLAQGNPKSAPRGKIPYVDVVSDGGPSEQMGDTTLIIRSFIDNGVLTDLNAGLTPTLKAQDLAVRALLEDKVYFYQNRERWCDNYETMRNGALGAIPYPIRLLVGLLAYRSMVTTLHGQGTGRYTNEEITSFKQEAWESINALLAESRANAGRPTKPFWILGGPEPTEADSTVYGFVTSALACKAAPETTKIVRSFPVIMEYARRIHDQFFSEYELWEESDESEE</sequence>
<evidence type="ECO:0000313" key="4">
    <source>
        <dbReference type="EMBL" id="KAH6884207.1"/>
    </source>
</evidence>
<accession>A0A9P8VXC6</accession>
<dbReference type="PANTHER" id="PTHR12289">
    <property type="entry name" value="METAXIN RELATED"/>
    <property type="match status" value="1"/>
</dbReference>
<dbReference type="SFLD" id="SFLDG01180">
    <property type="entry name" value="SUF1"/>
    <property type="match status" value="1"/>
</dbReference>
<dbReference type="CDD" id="cd03193">
    <property type="entry name" value="GST_C_Metaxin"/>
    <property type="match status" value="1"/>
</dbReference>
<comment type="similarity">
    <text evidence="2">Belongs to the GST superfamily.</text>
</comment>